<dbReference type="GO" id="GO:0006355">
    <property type="term" value="P:regulation of DNA-templated transcription"/>
    <property type="evidence" value="ECO:0007669"/>
    <property type="project" value="InterPro"/>
</dbReference>
<dbReference type="InterPro" id="IPR012479">
    <property type="entry name" value="SAP30BP"/>
</dbReference>
<organism evidence="2 3">
    <name type="scientific">Parascedosporium putredinis</name>
    <dbReference type="NCBI Taxonomy" id="1442378"/>
    <lineage>
        <taxon>Eukaryota</taxon>
        <taxon>Fungi</taxon>
        <taxon>Dikarya</taxon>
        <taxon>Ascomycota</taxon>
        <taxon>Pezizomycotina</taxon>
        <taxon>Sordariomycetes</taxon>
        <taxon>Hypocreomycetidae</taxon>
        <taxon>Microascales</taxon>
        <taxon>Microascaceae</taxon>
        <taxon>Parascedosporium</taxon>
    </lineage>
</organism>
<feature type="compositionally biased region" description="Low complexity" evidence="1">
    <location>
        <begin position="50"/>
        <end position="60"/>
    </location>
</feature>
<evidence type="ECO:0000313" key="2">
    <source>
        <dbReference type="EMBL" id="CAI4216390.1"/>
    </source>
</evidence>
<dbReference type="OrthoDB" id="1714508at2759"/>
<feature type="region of interest" description="Disordered" evidence="1">
    <location>
        <begin position="1"/>
        <end position="102"/>
    </location>
</feature>
<reference evidence="2" key="1">
    <citation type="submission" date="2022-11" db="EMBL/GenBank/DDBJ databases">
        <authorList>
            <person name="Scott C."/>
            <person name="Bruce N."/>
        </authorList>
    </citation>
    <scope>NUCLEOTIDE SEQUENCE</scope>
</reference>
<protein>
    <recommendedName>
        <fullName evidence="4">HCNGP-like protein</fullName>
    </recommendedName>
</protein>
<gene>
    <name evidence="2" type="ORF">PPNO1_LOCUS6045</name>
</gene>
<accession>A0A9P1H5K7</accession>
<proteinExistence type="predicted"/>
<evidence type="ECO:0000313" key="3">
    <source>
        <dbReference type="Proteomes" id="UP000838763"/>
    </source>
</evidence>
<sequence>MAGLVSYGSSSEDEDVQPRSPPQPEKSNGTATEVEVAGAPKPEAEPTGPSLPLESSAAPPDAFIGPVLAPSGPTAGDLPEPDQEPDILTMPPDLPTPPPAPYSVENFLELKDKGVHFNAKLQSSAALRNPALLDKLLAFAELDEAGPPVARSTPRRFPRNYGISRCSPSGRTGRSFGWRKRG</sequence>
<name>A0A9P1H5K7_9PEZI</name>
<feature type="region of interest" description="Disordered" evidence="1">
    <location>
        <begin position="145"/>
        <end position="182"/>
    </location>
</feature>
<dbReference type="EMBL" id="CALLCH030000015">
    <property type="protein sequence ID" value="CAI4216390.1"/>
    <property type="molecule type" value="Genomic_DNA"/>
</dbReference>
<dbReference type="AlphaFoldDB" id="A0A9P1H5K7"/>
<comment type="caution">
    <text evidence="2">The sequence shown here is derived from an EMBL/GenBank/DDBJ whole genome shotgun (WGS) entry which is preliminary data.</text>
</comment>
<evidence type="ECO:0008006" key="4">
    <source>
        <dbReference type="Google" id="ProtNLM"/>
    </source>
</evidence>
<dbReference type="Pfam" id="PF07818">
    <property type="entry name" value="HCNGP"/>
    <property type="match status" value="1"/>
</dbReference>
<keyword evidence="3" id="KW-1185">Reference proteome</keyword>
<dbReference type="Proteomes" id="UP000838763">
    <property type="component" value="Unassembled WGS sequence"/>
</dbReference>
<evidence type="ECO:0000256" key="1">
    <source>
        <dbReference type="SAM" id="MobiDB-lite"/>
    </source>
</evidence>
<feature type="compositionally biased region" description="Pro residues" evidence="1">
    <location>
        <begin position="92"/>
        <end position="101"/>
    </location>
</feature>